<accession>A0A0G2E848</accession>
<dbReference type="InterPro" id="IPR027443">
    <property type="entry name" value="IPNS-like_sf"/>
</dbReference>
<reference evidence="4 5" key="2">
    <citation type="submission" date="2015-05" db="EMBL/GenBank/DDBJ databases">
        <authorList>
            <person name="Morales-Cruz A."/>
            <person name="Amrine K.C."/>
            <person name="Cantu D."/>
        </authorList>
    </citation>
    <scope>NUCLEOTIDE SEQUENCE [LARGE SCALE GENOMIC DNA]</scope>
    <source>
        <strain evidence="4">UCRPC4</strain>
    </source>
</reference>
<evidence type="ECO:0000256" key="2">
    <source>
        <dbReference type="RuleBase" id="RU003682"/>
    </source>
</evidence>
<dbReference type="OrthoDB" id="288590at2759"/>
<dbReference type="EMBL" id="LCWF01000116">
    <property type="protein sequence ID" value="KKY18784.1"/>
    <property type="molecule type" value="Genomic_DNA"/>
</dbReference>
<dbReference type="InterPro" id="IPR050231">
    <property type="entry name" value="Iron_ascorbate_oxido_reductase"/>
</dbReference>
<keyword evidence="2" id="KW-0479">Metal-binding</keyword>
<dbReference type="SUPFAM" id="SSF51197">
    <property type="entry name" value="Clavaminate synthase-like"/>
    <property type="match status" value="1"/>
</dbReference>
<sequence length="370" mass="41777">MTAETVAEPSAEYTQLRLASANGPVYRSVKRTPLRDALPSEIPLIDVSGIFSDSFTERKAVADQVHAAATNNGFFYIKSHGIPSDVTESAYQACLDFFRQPSSIKNMANAQNSQFYNGWKPPQSQRINDVESIDVRETFSWTYNPRYDPAVTDVSAIPPNISECLRVEETHWEATSNVPHFKASIVQYWQSCLSLARALVHTFALSLSLPESYLDSKFTHPDAALALNYYPPIPEPLTQSSEEQVSIGSHTDFQLFTILWQDRAGGLQVLNRDGQWINAKPIDGTFVVNIGDYLQRITNDKYVSTVHRAQNRSGGERVSMPFFFGFNLNEKCGVLESCCGKDDPPKYEEVSCKEWVERRVRAMHRTEKER</sequence>
<proteinExistence type="inferred from homology"/>
<dbReference type="GO" id="GO:0044283">
    <property type="term" value="P:small molecule biosynthetic process"/>
    <property type="evidence" value="ECO:0007669"/>
    <property type="project" value="UniProtKB-ARBA"/>
</dbReference>
<organism evidence="4 5">
    <name type="scientific">Phaeomoniella chlamydospora</name>
    <name type="common">Phaeoacremonium chlamydosporum</name>
    <dbReference type="NCBI Taxonomy" id="158046"/>
    <lineage>
        <taxon>Eukaryota</taxon>
        <taxon>Fungi</taxon>
        <taxon>Dikarya</taxon>
        <taxon>Ascomycota</taxon>
        <taxon>Pezizomycotina</taxon>
        <taxon>Eurotiomycetes</taxon>
        <taxon>Chaetothyriomycetidae</taxon>
        <taxon>Phaeomoniellales</taxon>
        <taxon>Phaeomoniellaceae</taxon>
        <taxon>Phaeomoniella</taxon>
    </lineage>
</organism>
<dbReference type="InterPro" id="IPR044861">
    <property type="entry name" value="IPNS-like_FE2OG_OXY"/>
</dbReference>
<name>A0A0G2E848_PHACM</name>
<dbReference type="InterPro" id="IPR026992">
    <property type="entry name" value="DIOX_N"/>
</dbReference>
<keyword evidence="2" id="KW-0408">Iron</keyword>
<keyword evidence="5" id="KW-1185">Reference proteome</keyword>
<dbReference type="PANTHER" id="PTHR47990">
    <property type="entry name" value="2-OXOGLUTARATE (2OG) AND FE(II)-DEPENDENT OXYGENASE SUPERFAMILY PROTEIN-RELATED"/>
    <property type="match status" value="1"/>
</dbReference>
<dbReference type="AlphaFoldDB" id="A0A0G2E848"/>
<evidence type="ECO:0000259" key="3">
    <source>
        <dbReference type="PROSITE" id="PS51471"/>
    </source>
</evidence>
<evidence type="ECO:0000256" key="1">
    <source>
        <dbReference type="ARBA" id="ARBA00008056"/>
    </source>
</evidence>
<evidence type="ECO:0000313" key="5">
    <source>
        <dbReference type="Proteomes" id="UP000053317"/>
    </source>
</evidence>
<evidence type="ECO:0000313" key="4">
    <source>
        <dbReference type="EMBL" id="KKY18784.1"/>
    </source>
</evidence>
<protein>
    <submittedName>
        <fullName evidence="4">Putative 2og-fe oxygenase family protein</fullName>
    </submittedName>
</protein>
<comment type="caution">
    <text evidence="4">The sequence shown here is derived from an EMBL/GenBank/DDBJ whole genome shotgun (WGS) entry which is preliminary data.</text>
</comment>
<dbReference type="GO" id="GO:0046872">
    <property type="term" value="F:metal ion binding"/>
    <property type="evidence" value="ECO:0007669"/>
    <property type="project" value="UniProtKB-KW"/>
</dbReference>
<dbReference type="InterPro" id="IPR005123">
    <property type="entry name" value="Oxoglu/Fe-dep_dioxygenase_dom"/>
</dbReference>
<dbReference type="Proteomes" id="UP000053317">
    <property type="component" value="Unassembled WGS sequence"/>
</dbReference>
<comment type="similarity">
    <text evidence="1 2">Belongs to the iron/ascorbate-dependent oxidoreductase family.</text>
</comment>
<reference evidence="4 5" key="1">
    <citation type="submission" date="2015-05" db="EMBL/GenBank/DDBJ databases">
        <title>Distinctive expansion of gene families associated with plant cell wall degradation and secondary metabolism in the genomes of grapevine trunk pathogens.</title>
        <authorList>
            <person name="Lawrence D.P."/>
            <person name="Travadon R."/>
            <person name="Rolshausen P.E."/>
            <person name="Baumgartner K."/>
        </authorList>
    </citation>
    <scope>NUCLEOTIDE SEQUENCE [LARGE SCALE GENOMIC DNA]</scope>
    <source>
        <strain evidence="4">UCRPC4</strain>
    </source>
</reference>
<dbReference type="Gene3D" id="2.60.120.330">
    <property type="entry name" value="B-lactam Antibiotic, Isopenicillin N Synthase, Chain"/>
    <property type="match status" value="1"/>
</dbReference>
<feature type="domain" description="Fe2OG dioxygenase" evidence="3">
    <location>
        <begin position="220"/>
        <end position="326"/>
    </location>
</feature>
<dbReference type="PROSITE" id="PS51471">
    <property type="entry name" value="FE2OG_OXY"/>
    <property type="match status" value="1"/>
</dbReference>
<dbReference type="PRINTS" id="PR00682">
    <property type="entry name" value="IPNSYNTHASE"/>
</dbReference>
<dbReference type="Pfam" id="PF14226">
    <property type="entry name" value="DIOX_N"/>
    <property type="match status" value="1"/>
</dbReference>
<dbReference type="GO" id="GO:0016491">
    <property type="term" value="F:oxidoreductase activity"/>
    <property type="evidence" value="ECO:0007669"/>
    <property type="project" value="UniProtKB-KW"/>
</dbReference>
<gene>
    <name evidence="4" type="ORF">UCRPC4_g04764</name>
</gene>
<dbReference type="Pfam" id="PF03171">
    <property type="entry name" value="2OG-FeII_Oxy"/>
    <property type="match status" value="1"/>
</dbReference>
<keyword evidence="2" id="KW-0560">Oxidoreductase</keyword>